<reference evidence="1 2" key="1">
    <citation type="submission" date="2019-02" db="EMBL/GenBank/DDBJ databases">
        <title>Isolation and identification of novel species under the genus Muribaculum.</title>
        <authorList>
            <person name="Miyake S."/>
            <person name="Ding Y."/>
            <person name="Low A."/>
            <person name="Soh M."/>
            <person name="Seedorf H."/>
        </authorList>
    </citation>
    <scope>NUCLEOTIDE SEQUENCE [LARGE SCALE GENOMIC DNA]</scope>
    <source>
        <strain evidence="1 2">TLL-A3</strain>
    </source>
</reference>
<dbReference type="PROSITE" id="PS51257">
    <property type="entry name" value="PROKAR_LIPOPROTEIN"/>
    <property type="match status" value="1"/>
</dbReference>
<dbReference type="Proteomes" id="UP000297635">
    <property type="component" value="Unassembled WGS sequence"/>
</dbReference>
<gene>
    <name evidence="1" type="ORF">EZ315_00980</name>
</gene>
<proteinExistence type="predicted"/>
<dbReference type="EMBL" id="SJSA01000001">
    <property type="protein sequence ID" value="TGG39354.1"/>
    <property type="molecule type" value="Genomic_DNA"/>
</dbReference>
<dbReference type="GeneID" id="82148344"/>
<protein>
    <submittedName>
        <fullName evidence="1">DUF4843 domain-containing protein</fullName>
    </submittedName>
</protein>
<sequence length="297" mass="34306">MKILRFLMVPIAALIAMSSCSKHEIENYSGVDAIFFDQQHLGAAHESWIILKRLTHKNYTLVNFNKILESDSLLRIKIETTGYLKDYERPFRIEVVADSTDAIEGEEFELINPNLSILPGENTTFMEVKVHKTERMLEQGYRVQFRLIPGEHFTLPFGQKGIGNMPLRDSGDNDPEYGKNSDPSVHNLYITAELTQPDQWPSVPGHIHYLGTFSKKKYKLILELCKPYGWGILEWENPQKMPMDRLNIIKQTTASYLVKQYELGREHWVIDEDGSMMWVKTCPWSDGARPEDLVDKN</sequence>
<organism evidence="1 2">
    <name type="scientific">Duncaniella freteri</name>
    <dbReference type="NCBI Taxonomy" id="2530391"/>
    <lineage>
        <taxon>Bacteria</taxon>
        <taxon>Pseudomonadati</taxon>
        <taxon>Bacteroidota</taxon>
        <taxon>Bacteroidia</taxon>
        <taxon>Bacteroidales</taxon>
        <taxon>Muribaculaceae</taxon>
        <taxon>Duncaniella</taxon>
    </lineage>
</organism>
<evidence type="ECO:0000313" key="2">
    <source>
        <dbReference type="Proteomes" id="UP000297635"/>
    </source>
</evidence>
<comment type="caution">
    <text evidence="1">The sequence shown here is derived from an EMBL/GenBank/DDBJ whole genome shotgun (WGS) entry which is preliminary data.</text>
</comment>
<dbReference type="AlphaFoldDB" id="A0A4Z0V551"/>
<name>A0A4Z0V551_9BACT</name>
<evidence type="ECO:0000313" key="1">
    <source>
        <dbReference type="EMBL" id="TGG39354.1"/>
    </source>
</evidence>
<accession>A0A4Z0V551</accession>
<dbReference type="RefSeq" id="WP_135469847.1">
    <property type="nucleotide sequence ID" value="NZ_CASJDB010000010.1"/>
</dbReference>
<keyword evidence="2" id="KW-1185">Reference proteome</keyword>